<accession>A0ABU1ZQQ9</accession>
<dbReference type="Proteomes" id="UP001268089">
    <property type="component" value="Unassembled WGS sequence"/>
</dbReference>
<protein>
    <submittedName>
        <fullName evidence="1">Uncharacterized protein</fullName>
    </submittedName>
</protein>
<gene>
    <name evidence="1" type="ORF">J2X15_003199</name>
</gene>
<organism evidence="1 2">
    <name type="scientific">Rhodoferax saidenbachensis</name>
    <dbReference type="NCBI Taxonomy" id="1484693"/>
    <lineage>
        <taxon>Bacteria</taxon>
        <taxon>Pseudomonadati</taxon>
        <taxon>Pseudomonadota</taxon>
        <taxon>Betaproteobacteria</taxon>
        <taxon>Burkholderiales</taxon>
        <taxon>Comamonadaceae</taxon>
        <taxon>Rhodoferax</taxon>
    </lineage>
</organism>
<evidence type="ECO:0000313" key="1">
    <source>
        <dbReference type="EMBL" id="MDR7307894.1"/>
    </source>
</evidence>
<proteinExistence type="predicted"/>
<sequence length="151" mass="16661">MSSTNCCSTAAPQPTVYGELDTKTTFPACILGGSGFKKTKAFQRLRCRMSETKNVESRSQNAAWVIRIVCHELTERADKRLAPFQNSRHRLSWASPLPCSAASAICWTRAIDMPVCCSTERGWLVFSNTILGRSPSGIVWSCVLRLSVVDS</sequence>
<comment type="caution">
    <text evidence="1">The sequence shown here is derived from an EMBL/GenBank/DDBJ whole genome shotgun (WGS) entry which is preliminary data.</text>
</comment>
<name>A0ABU1ZQQ9_9BURK</name>
<evidence type="ECO:0000313" key="2">
    <source>
        <dbReference type="Proteomes" id="UP001268089"/>
    </source>
</evidence>
<keyword evidence="2" id="KW-1185">Reference proteome</keyword>
<reference evidence="1 2" key="1">
    <citation type="submission" date="2023-07" db="EMBL/GenBank/DDBJ databases">
        <title>Sorghum-associated microbial communities from plants grown in Nebraska, USA.</title>
        <authorList>
            <person name="Schachtman D."/>
        </authorList>
    </citation>
    <scope>NUCLEOTIDE SEQUENCE [LARGE SCALE GENOMIC DNA]</scope>
    <source>
        <strain evidence="1 2">BE308</strain>
    </source>
</reference>
<dbReference type="EMBL" id="JAVDXO010000008">
    <property type="protein sequence ID" value="MDR7307894.1"/>
    <property type="molecule type" value="Genomic_DNA"/>
</dbReference>